<dbReference type="EMBL" id="QAOG01000006">
    <property type="protein sequence ID" value="PTQ59105.1"/>
    <property type="molecule type" value="Genomic_DNA"/>
</dbReference>
<reference evidence="7 8" key="1">
    <citation type="submission" date="2018-04" db="EMBL/GenBank/DDBJ databases">
        <title>Genomic Encyclopedia of Type Strains, Phase III (KMG-III): the genomes of soil and plant-associated and newly described type strains.</title>
        <authorList>
            <person name="Whitman W."/>
        </authorList>
    </citation>
    <scope>NUCLEOTIDE SEQUENCE [LARGE SCALE GENOMIC DNA]</scope>
    <source>
        <strain evidence="7 8">MA101b</strain>
    </source>
</reference>
<keyword evidence="8" id="KW-1185">Reference proteome</keyword>
<dbReference type="Pfam" id="PF04932">
    <property type="entry name" value="Wzy_C"/>
    <property type="match status" value="1"/>
</dbReference>
<evidence type="ECO:0000259" key="6">
    <source>
        <dbReference type="Pfam" id="PF04932"/>
    </source>
</evidence>
<evidence type="ECO:0000313" key="8">
    <source>
        <dbReference type="Proteomes" id="UP000244189"/>
    </source>
</evidence>
<feature type="transmembrane region" description="Helical" evidence="5">
    <location>
        <begin position="165"/>
        <end position="184"/>
    </location>
</feature>
<feature type="transmembrane region" description="Helical" evidence="5">
    <location>
        <begin position="12"/>
        <end position="37"/>
    </location>
</feature>
<feature type="transmembrane region" description="Helical" evidence="5">
    <location>
        <begin position="450"/>
        <end position="468"/>
    </location>
</feature>
<organism evidence="7 8">
    <name type="scientific">Sphingomonas aurantiaca</name>
    <dbReference type="NCBI Taxonomy" id="185949"/>
    <lineage>
        <taxon>Bacteria</taxon>
        <taxon>Pseudomonadati</taxon>
        <taxon>Pseudomonadota</taxon>
        <taxon>Alphaproteobacteria</taxon>
        <taxon>Sphingomonadales</taxon>
        <taxon>Sphingomonadaceae</taxon>
        <taxon>Sphingomonas</taxon>
    </lineage>
</organism>
<feature type="transmembrane region" description="Helical" evidence="5">
    <location>
        <begin position="474"/>
        <end position="490"/>
    </location>
</feature>
<keyword evidence="7" id="KW-0436">Ligase</keyword>
<evidence type="ECO:0000256" key="3">
    <source>
        <dbReference type="ARBA" id="ARBA00022989"/>
    </source>
</evidence>
<dbReference type="AlphaFoldDB" id="A0A2T5GIE5"/>
<evidence type="ECO:0000256" key="5">
    <source>
        <dbReference type="SAM" id="Phobius"/>
    </source>
</evidence>
<evidence type="ECO:0000256" key="1">
    <source>
        <dbReference type="ARBA" id="ARBA00004141"/>
    </source>
</evidence>
<proteinExistence type="predicted"/>
<accession>A0A2T5GIE5</accession>
<protein>
    <submittedName>
        <fullName evidence="7">O-antigen ligase-like membrane protein</fullName>
    </submittedName>
</protein>
<feature type="transmembrane region" description="Helical" evidence="5">
    <location>
        <begin position="406"/>
        <end position="429"/>
    </location>
</feature>
<dbReference type="GO" id="GO:0016020">
    <property type="term" value="C:membrane"/>
    <property type="evidence" value="ECO:0007669"/>
    <property type="project" value="UniProtKB-SubCell"/>
</dbReference>
<feature type="transmembrane region" description="Helical" evidence="5">
    <location>
        <begin position="90"/>
        <end position="110"/>
    </location>
</feature>
<feature type="transmembrane region" description="Helical" evidence="5">
    <location>
        <begin position="318"/>
        <end position="342"/>
    </location>
</feature>
<comment type="caution">
    <text evidence="7">The sequence shown here is derived from an EMBL/GenBank/DDBJ whole genome shotgun (WGS) entry which is preliminary data.</text>
</comment>
<dbReference type="InterPro" id="IPR007016">
    <property type="entry name" value="O-antigen_ligase-rel_domated"/>
</dbReference>
<evidence type="ECO:0000256" key="2">
    <source>
        <dbReference type="ARBA" id="ARBA00022692"/>
    </source>
</evidence>
<gene>
    <name evidence="7" type="ORF">C8J26_3432</name>
</gene>
<sequence length="508" mass="55222">MLIAGGMLALWAYFVIKPALFVVILSGIALSIFYACLRREWRTQLGWAPALVAVALPLLAWSPPNVWLLYAAMALVVPVAARRDAQIAPLYLFALLLLPGLDTVIVIGTLKLFDCGVHDMLGIGALARLALAARRTPVAVRFDLPAAALITLLVFAIARDTSMTNALRVTITMLLDCAMPYYILSRAVSRPEDVKRCMVHLAAAAAILAVILLYEVRTSWPVYNGLYNAYGLNLILLVKQRGGYLRSGGPFLESTSVAMVMAWCILAAWLARFAFRTRLSHRVVLGLLLVGLTAPQSRGAWIGLLLGTIVADLYRGRIAAIAGRLVGVATLGVVMVALAPAVPYLANMLGKSTETASTVDYRARLLTRGMEEYWKSPLIGYSQPEVLSRLADMRQGEGIIDFVNTYLFFALVSGAIGVACFIAAFVFYIRGMLRFRGALGRADRSLAVPAFLVAGLVMPMEMLVFTSFGGRCEVMVFVLFGLAAAQMAFVQPPYRRRRASYSAIAQTA</sequence>
<feature type="transmembrane region" description="Helical" evidence="5">
    <location>
        <begin position="196"/>
        <end position="214"/>
    </location>
</feature>
<evidence type="ECO:0000256" key="4">
    <source>
        <dbReference type="ARBA" id="ARBA00023136"/>
    </source>
</evidence>
<evidence type="ECO:0000313" key="7">
    <source>
        <dbReference type="EMBL" id="PTQ59105.1"/>
    </source>
</evidence>
<feature type="domain" description="O-antigen ligase-related" evidence="6">
    <location>
        <begin position="284"/>
        <end position="422"/>
    </location>
</feature>
<keyword evidence="3 5" id="KW-1133">Transmembrane helix</keyword>
<feature type="transmembrane region" description="Helical" evidence="5">
    <location>
        <begin position="140"/>
        <end position="159"/>
    </location>
</feature>
<keyword evidence="4 5" id="KW-0472">Membrane</keyword>
<name>A0A2T5GIE5_9SPHN</name>
<feature type="transmembrane region" description="Helical" evidence="5">
    <location>
        <begin position="44"/>
        <end position="61"/>
    </location>
</feature>
<dbReference type="Proteomes" id="UP000244189">
    <property type="component" value="Unassembled WGS sequence"/>
</dbReference>
<comment type="subcellular location">
    <subcellularLocation>
        <location evidence="1">Membrane</location>
        <topology evidence="1">Multi-pass membrane protein</topology>
    </subcellularLocation>
</comment>
<feature type="transmembrane region" description="Helical" evidence="5">
    <location>
        <begin position="250"/>
        <end position="271"/>
    </location>
</feature>
<keyword evidence="2 5" id="KW-0812">Transmembrane</keyword>
<dbReference type="GO" id="GO:0016874">
    <property type="term" value="F:ligase activity"/>
    <property type="evidence" value="ECO:0007669"/>
    <property type="project" value="UniProtKB-KW"/>
</dbReference>